<keyword evidence="2" id="KW-0808">Transferase</keyword>
<gene>
    <name evidence="2" type="ORF">STAS_19048</name>
</gene>
<proteinExistence type="predicted"/>
<evidence type="ECO:0000313" key="2">
    <source>
        <dbReference type="EMBL" id="GER42279.1"/>
    </source>
</evidence>
<comment type="caution">
    <text evidence="2">The sequence shown here is derived from an EMBL/GenBank/DDBJ whole genome shotgun (WGS) entry which is preliminary data.</text>
</comment>
<evidence type="ECO:0000256" key="1">
    <source>
        <dbReference type="SAM" id="MobiDB-lite"/>
    </source>
</evidence>
<name>A0A5A7QAJ7_STRAF</name>
<dbReference type="AlphaFoldDB" id="A0A5A7QAJ7"/>
<dbReference type="Proteomes" id="UP000325081">
    <property type="component" value="Unassembled WGS sequence"/>
</dbReference>
<dbReference type="GO" id="GO:0016301">
    <property type="term" value="F:kinase activity"/>
    <property type="evidence" value="ECO:0007669"/>
    <property type="project" value="UniProtKB-KW"/>
</dbReference>
<dbReference type="EMBL" id="BKCP01006294">
    <property type="protein sequence ID" value="GER42279.1"/>
    <property type="molecule type" value="Genomic_DNA"/>
</dbReference>
<organism evidence="2 3">
    <name type="scientific">Striga asiatica</name>
    <name type="common">Asiatic witchweed</name>
    <name type="synonym">Buchnera asiatica</name>
    <dbReference type="NCBI Taxonomy" id="4170"/>
    <lineage>
        <taxon>Eukaryota</taxon>
        <taxon>Viridiplantae</taxon>
        <taxon>Streptophyta</taxon>
        <taxon>Embryophyta</taxon>
        <taxon>Tracheophyta</taxon>
        <taxon>Spermatophyta</taxon>
        <taxon>Magnoliopsida</taxon>
        <taxon>eudicotyledons</taxon>
        <taxon>Gunneridae</taxon>
        <taxon>Pentapetalae</taxon>
        <taxon>asterids</taxon>
        <taxon>lamiids</taxon>
        <taxon>Lamiales</taxon>
        <taxon>Orobanchaceae</taxon>
        <taxon>Buchnereae</taxon>
        <taxon>Striga</taxon>
    </lineage>
</organism>
<accession>A0A5A7QAJ7</accession>
<feature type="region of interest" description="Disordered" evidence="1">
    <location>
        <begin position="60"/>
        <end position="99"/>
    </location>
</feature>
<keyword evidence="3" id="KW-1185">Reference proteome</keyword>
<sequence length="115" mass="13043">MAPNLPIRPNVYGTSGPTAGGVVNENVRLLCPRTNLLRRIIARRHLKYATVQRHINASLNLPHEAARNPPTAQNRTVQNRSGQCAEHDRGSRRAHPLQFLNLRRPHSWVKTKSYN</sequence>
<evidence type="ECO:0000313" key="3">
    <source>
        <dbReference type="Proteomes" id="UP000325081"/>
    </source>
</evidence>
<reference evidence="3" key="1">
    <citation type="journal article" date="2019" name="Curr. Biol.">
        <title>Genome Sequence of Striga asiatica Provides Insight into the Evolution of Plant Parasitism.</title>
        <authorList>
            <person name="Yoshida S."/>
            <person name="Kim S."/>
            <person name="Wafula E.K."/>
            <person name="Tanskanen J."/>
            <person name="Kim Y.M."/>
            <person name="Honaas L."/>
            <person name="Yang Z."/>
            <person name="Spallek T."/>
            <person name="Conn C.E."/>
            <person name="Ichihashi Y."/>
            <person name="Cheong K."/>
            <person name="Cui S."/>
            <person name="Der J.P."/>
            <person name="Gundlach H."/>
            <person name="Jiao Y."/>
            <person name="Hori C."/>
            <person name="Ishida J.K."/>
            <person name="Kasahara H."/>
            <person name="Kiba T."/>
            <person name="Kim M.S."/>
            <person name="Koo N."/>
            <person name="Laohavisit A."/>
            <person name="Lee Y.H."/>
            <person name="Lumba S."/>
            <person name="McCourt P."/>
            <person name="Mortimer J.C."/>
            <person name="Mutuku J.M."/>
            <person name="Nomura T."/>
            <person name="Sasaki-Sekimoto Y."/>
            <person name="Seto Y."/>
            <person name="Wang Y."/>
            <person name="Wakatake T."/>
            <person name="Sakakibara H."/>
            <person name="Demura T."/>
            <person name="Yamaguchi S."/>
            <person name="Yoneyama K."/>
            <person name="Manabe R.I."/>
            <person name="Nelson D.C."/>
            <person name="Schulman A.H."/>
            <person name="Timko M.P."/>
            <person name="dePamphilis C.W."/>
            <person name="Choi D."/>
            <person name="Shirasu K."/>
        </authorList>
    </citation>
    <scope>NUCLEOTIDE SEQUENCE [LARGE SCALE GENOMIC DNA]</scope>
    <source>
        <strain evidence="3">cv. UVA1</strain>
    </source>
</reference>
<protein>
    <submittedName>
        <fullName evidence="2">Dephospho-CoA kinase</fullName>
    </submittedName>
</protein>
<feature type="compositionally biased region" description="Polar residues" evidence="1">
    <location>
        <begin position="70"/>
        <end position="82"/>
    </location>
</feature>
<keyword evidence="2" id="KW-0418">Kinase</keyword>